<dbReference type="AlphaFoldDB" id="A0AAE0Y1A1"/>
<accession>A0AAE0Y1A1</accession>
<keyword evidence="1" id="KW-0812">Transmembrane</keyword>
<proteinExistence type="predicted"/>
<keyword evidence="1" id="KW-0472">Membrane</keyword>
<organism evidence="2 3">
    <name type="scientific">Elysia crispata</name>
    <name type="common">lettuce slug</name>
    <dbReference type="NCBI Taxonomy" id="231223"/>
    <lineage>
        <taxon>Eukaryota</taxon>
        <taxon>Metazoa</taxon>
        <taxon>Spiralia</taxon>
        <taxon>Lophotrochozoa</taxon>
        <taxon>Mollusca</taxon>
        <taxon>Gastropoda</taxon>
        <taxon>Heterobranchia</taxon>
        <taxon>Euthyneura</taxon>
        <taxon>Panpulmonata</taxon>
        <taxon>Sacoglossa</taxon>
        <taxon>Placobranchoidea</taxon>
        <taxon>Plakobranchidae</taxon>
        <taxon>Elysia</taxon>
    </lineage>
</organism>
<protein>
    <submittedName>
        <fullName evidence="2">Uncharacterized protein</fullName>
    </submittedName>
</protein>
<keyword evidence="3" id="KW-1185">Reference proteome</keyword>
<evidence type="ECO:0000313" key="2">
    <source>
        <dbReference type="EMBL" id="KAK3729482.1"/>
    </source>
</evidence>
<reference evidence="2" key="1">
    <citation type="journal article" date="2023" name="G3 (Bethesda)">
        <title>A reference genome for the long-term kleptoplast-retaining sea slug Elysia crispata morphotype clarki.</title>
        <authorList>
            <person name="Eastman K.E."/>
            <person name="Pendleton A.L."/>
            <person name="Shaikh M.A."/>
            <person name="Suttiyut T."/>
            <person name="Ogas R."/>
            <person name="Tomko P."/>
            <person name="Gavelis G."/>
            <person name="Widhalm J.R."/>
            <person name="Wisecaver J.H."/>
        </authorList>
    </citation>
    <scope>NUCLEOTIDE SEQUENCE</scope>
    <source>
        <strain evidence="2">ECLA1</strain>
    </source>
</reference>
<dbReference type="EMBL" id="JAWDGP010007140">
    <property type="protein sequence ID" value="KAK3729482.1"/>
    <property type="molecule type" value="Genomic_DNA"/>
</dbReference>
<comment type="caution">
    <text evidence="2">The sequence shown here is derived from an EMBL/GenBank/DDBJ whole genome shotgun (WGS) entry which is preliminary data.</text>
</comment>
<feature type="transmembrane region" description="Helical" evidence="1">
    <location>
        <begin position="81"/>
        <end position="102"/>
    </location>
</feature>
<sequence>MSETRRTTLGNLPARMICMMFANRSHSICCGLSRLGTNGKATTVNPKSGFSSWNTPGQNDEMGPSYLCRYFPHIMSTHRDVWIYPCPAGVSLLATILWRYILAGSTCRILQYNLRIVDMRMNGCLHTSRAS</sequence>
<evidence type="ECO:0000256" key="1">
    <source>
        <dbReference type="SAM" id="Phobius"/>
    </source>
</evidence>
<keyword evidence="1" id="KW-1133">Transmembrane helix</keyword>
<name>A0AAE0Y1A1_9GAST</name>
<gene>
    <name evidence="2" type="ORF">RRG08_043997</name>
</gene>
<dbReference type="Proteomes" id="UP001283361">
    <property type="component" value="Unassembled WGS sequence"/>
</dbReference>
<evidence type="ECO:0000313" key="3">
    <source>
        <dbReference type="Proteomes" id="UP001283361"/>
    </source>
</evidence>